<feature type="non-terminal residue" evidence="2">
    <location>
        <position position="77"/>
    </location>
</feature>
<accession>A0A6J4I3I3</accession>
<evidence type="ECO:0000313" key="2">
    <source>
        <dbReference type="EMBL" id="CAA9241399.1"/>
    </source>
</evidence>
<evidence type="ECO:0000256" key="1">
    <source>
        <dbReference type="SAM" id="MobiDB-lite"/>
    </source>
</evidence>
<proteinExistence type="predicted"/>
<feature type="region of interest" description="Disordered" evidence="1">
    <location>
        <begin position="1"/>
        <end position="77"/>
    </location>
</feature>
<organism evidence="2">
    <name type="scientific">uncultured Mycobacteriales bacterium</name>
    <dbReference type="NCBI Taxonomy" id="581187"/>
    <lineage>
        <taxon>Bacteria</taxon>
        <taxon>Bacillati</taxon>
        <taxon>Actinomycetota</taxon>
        <taxon>Actinomycetes</taxon>
        <taxon>Mycobacteriales</taxon>
        <taxon>environmental samples</taxon>
    </lineage>
</organism>
<dbReference type="AlphaFoldDB" id="A0A6J4I3I3"/>
<gene>
    <name evidence="2" type="ORF">AVDCRST_MAG41-1437</name>
</gene>
<sequence>AARPVPDGVAGAGLLHGPGRQRRAVAAGRRRRVRGDQLHLPRPGRSGVGAGAGSHRPGPVRRGAARCRTGRVGAAAL</sequence>
<feature type="compositionally biased region" description="Basic residues" evidence="1">
    <location>
        <begin position="19"/>
        <end position="33"/>
    </location>
</feature>
<reference evidence="2" key="1">
    <citation type="submission" date="2020-02" db="EMBL/GenBank/DDBJ databases">
        <authorList>
            <person name="Meier V. D."/>
        </authorList>
    </citation>
    <scope>NUCLEOTIDE SEQUENCE</scope>
    <source>
        <strain evidence="2">AVDCRST_MAG41</strain>
    </source>
</reference>
<dbReference type="EMBL" id="CADCTP010000135">
    <property type="protein sequence ID" value="CAA9241399.1"/>
    <property type="molecule type" value="Genomic_DNA"/>
</dbReference>
<protein>
    <submittedName>
        <fullName evidence="2">Uncharacterized protein</fullName>
    </submittedName>
</protein>
<name>A0A6J4I3I3_9ACTN</name>
<feature type="non-terminal residue" evidence="2">
    <location>
        <position position="1"/>
    </location>
</feature>